<feature type="compositionally biased region" description="Basic and acidic residues" evidence="1">
    <location>
        <begin position="123"/>
        <end position="145"/>
    </location>
</feature>
<name>A0A918Z368_9ACTN</name>
<evidence type="ECO:0000313" key="2">
    <source>
        <dbReference type="EMBL" id="GHE34425.1"/>
    </source>
</evidence>
<dbReference type="EMBL" id="BNBT01000001">
    <property type="protein sequence ID" value="GHE34425.1"/>
    <property type="molecule type" value="Genomic_DNA"/>
</dbReference>
<gene>
    <name evidence="2" type="ORF">GCM10018785_00040</name>
</gene>
<comment type="caution">
    <text evidence="2">The sequence shown here is derived from an EMBL/GenBank/DDBJ whole genome shotgun (WGS) entry which is preliminary data.</text>
</comment>
<organism evidence="2 3">
    <name type="scientific">Streptomyces longispororuber</name>
    <dbReference type="NCBI Taxonomy" id="68230"/>
    <lineage>
        <taxon>Bacteria</taxon>
        <taxon>Bacillati</taxon>
        <taxon>Actinomycetota</taxon>
        <taxon>Actinomycetes</taxon>
        <taxon>Kitasatosporales</taxon>
        <taxon>Streptomycetaceae</taxon>
        <taxon>Streptomyces</taxon>
    </lineage>
</organism>
<dbReference type="Proteomes" id="UP000608024">
    <property type="component" value="Unassembled WGS sequence"/>
</dbReference>
<dbReference type="AlphaFoldDB" id="A0A918Z368"/>
<reference evidence="2" key="1">
    <citation type="journal article" date="2014" name="Int. J. Syst. Evol. Microbiol.">
        <title>Complete genome sequence of Corynebacterium casei LMG S-19264T (=DSM 44701T), isolated from a smear-ripened cheese.</title>
        <authorList>
            <consortium name="US DOE Joint Genome Institute (JGI-PGF)"/>
            <person name="Walter F."/>
            <person name="Albersmeier A."/>
            <person name="Kalinowski J."/>
            <person name="Ruckert C."/>
        </authorList>
    </citation>
    <scope>NUCLEOTIDE SEQUENCE</scope>
    <source>
        <strain evidence="2">JCM 4784</strain>
    </source>
</reference>
<sequence length="203" mass="21847">MADQKVPRIPRFYTASATLCQQLRVAVPLLREVSKGPPDDRRVVPGRHADRAAVIPWAHGGHPPDAPGPAPRTEDSRTEGLRTDRPRGQGTPTGSTLTARRGRRALGRPGTAPPSGRTSPSRAVRDTRPPDSGRRDEVPNTEHRLSVTRVTGHPRHRSSAIGHRSPVIDHRSVRTHSAGTSPDTLLRHRHPASALGPGLGPGL</sequence>
<reference evidence="2" key="2">
    <citation type="submission" date="2020-09" db="EMBL/GenBank/DDBJ databases">
        <authorList>
            <person name="Sun Q."/>
            <person name="Ohkuma M."/>
        </authorList>
    </citation>
    <scope>NUCLEOTIDE SEQUENCE</scope>
    <source>
        <strain evidence="2">JCM 4784</strain>
    </source>
</reference>
<evidence type="ECO:0000313" key="3">
    <source>
        <dbReference type="Proteomes" id="UP000608024"/>
    </source>
</evidence>
<proteinExistence type="predicted"/>
<protein>
    <submittedName>
        <fullName evidence="2">Uncharacterized protein</fullName>
    </submittedName>
</protein>
<feature type="region of interest" description="Disordered" evidence="1">
    <location>
        <begin position="53"/>
        <end position="203"/>
    </location>
</feature>
<accession>A0A918Z368</accession>
<keyword evidence="3" id="KW-1185">Reference proteome</keyword>
<feature type="compositionally biased region" description="Basic and acidic residues" evidence="1">
    <location>
        <begin position="72"/>
        <end position="87"/>
    </location>
</feature>
<evidence type="ECO:0000256" key="1">
    <source>
        <dbReference type="SAM" id="MobiDB-lite"/>
    </source>
</evidence>